<organism evidence="12 13">
    <name type="scientific">Tanacetum coccineum</name>
    <dbReference type="NCBI Taxonomy" id="301880"/>
    <lineage>
        <taxon>Eukaryota</taxon>
        <taxon>Viridiplantae</taxon>
        <taxon>Streptophyta</taxon>
        <taxon>Embryophyta</taxon>
        <taxon>Tracheophyta</taxon>
        <taxon>Spermatophyta</taxon>
        <taxon>Magnoliopsida</taxon>
        <taxon>eudicotyledons</taxon>
        <taxon>Gunneridae</taxon>
        <taxon>Pentapetalae</taxon>
        <taxon>asterids</taxon>
        <taxon>campanulids</taxon>
        <taxon>Asterales</taxon>
        <taxon>Asteraceae</taxon>
        <taxon>Asteroideae</taxon>
        <taxon>Anthemideae</taxon>
        <taxon>Anthemidinae</taxon>
        <taxon>Tanacetum</taxon>
    </lineage>
</organism>
<dbReference type="InterPro" id="IPR036875">
    <property type="entry name" value="Znf_CCHC_sf"/>
</dbReference>
<dbReference type="InterPro" id="IPR043502">
    <property type="entry name" value="DNA/RNA_pol_sf"/>
</dbReference>
<dbReference type="CDD" id="cd00303">
    <property type="entry name" value="retropepsin_like"/>
    <property type="match status" value="1"/>
</dbReference>
<evidence type="ECO:0000256" key="1">
    <source>
        <dbReference type="ARBA" id="ARBA00012493"/>
    </source>
</evidence>
<dbReference type="InterPro" id="IPR056924">
    <property type="entry name" value="SH3_Tf2-1"/>
</dbReference>
<dbReference type="Gene3D" id="3.30.70.270">
    <property type="match status" value="1"/>
</dbReference>
<keyword evidence="13" id="KW-1185">Reference proteome</keyword>
<evidence type="ECO:0000259" key="11">
    <source>
        <dbReference type="PROSITE" id="PS50994"/>
    </source>
</evidence>
<feature type="region of interest" description="Disordered" evidence="9">
    <location>
        <begin position="1"/>
        <end position="28"/>
    </location>
</feature>
<dbReference type="Proteomes" id="UP001151760">
    <property type="component" value="Unassembled WGS sequence"/>
</dbReference>
<dbReference type="PROSITE" id="PS50994">
    <property type="entry name" value="INTEGRASE"/>
    <property type="match status" value="1"/>
</dbReference>
<dbReference type="InterPro" id="IPR001878">
    <property type="entry name" value="Znf_CCHC"/>
</dbReference>
<dbReference type="Pfam" id="PF17921">
    <property type="entry name" value="Integrase_H2C2"/>
    <property type="match status" value="1"/>
</dbReference>
<keyword evidence="7" id="KW-0695">RNA-directed DNA polymerase</keyword>
<feature type="domain" description="Integrase catalytic" evidence="11">
    <location>
        <begin position="1068"/>
        <end position="1228"/>
    </location>
</feature>
<dbReference type="PROSITE" id="PS50158">
    <property type="entry name" value="ZF_CCHC"/>
    <property type="match status" value="1"/>
</dbReference>
<dbReference type="PANTHER" id="PTHR35046:SF23">
    <property type="entry name" value="NUCLEOTIDYLTRANSFERASE, RIBONUCLEASE H"/>
    <property type="match status" value="1"/>
</dbReference>
<dbReference type="SUPFAM" id="SSF57756">
    <property type="entry name" value="Retrovirus zinc finger-like domains"/>
    <property type="match status" value="1"/>
</dbReference>
<keyword evidence="8" id="KW-0863">Zinc-finger</keyword>
<dbReference type="EC" id="2.7.7.49" evidence="1"/>
<dbReference type="InterPro" id="IPR012337">
    <property type="entry name" value="RNaseH-like_sf"/>
</dbReference>
<dbReference type="InterPro" id="IPR021109">
    <property type="entry name" value="Peptidase_aspartic_dom_sf"/>
</dbReference>
<keyword evidence="2" id="KW-0808">Transferase</keyword>
<evidence type="ECO:0000256" key="9">
    <source>
        <dbReference type="SAM" id="MobiDB-lite"/>
    </source>
</evidence>
<gene>
    <name evidence="12" type="ORF">Tco_0729381</name>
</gene>
<feature type="compositionally biased region" description="Polar residues" evidence="9">
    <location>
        <begin position="281"/>
        <end position="295"/>
    </location>
</feature>
<dbReference type="SMART" id="SM00343">
    <property type="entry name" value="ZnF_C2HC"/>
    <property type="match status" value="1"/>
</dbReference>
<protein>
    <recommendedName>
        <fullName evidence="1">RNA-directed DNA polymerase</fullName>
        <ecNumber evidence="1">2.7.7.49</ecNumber>
    </recommendedName>
</protein>
<feature type="compositionally biased region" description="Basic and acidic residues" evidence="9">
    <location>
        <begin position="19"/>
        <end position="28"/>
    </location>
</feature>
<dbReference type="EMBL" id="BQNB010010602">
    <property type="protein sequence ID" value="GJS79500.1"/>
    <property type="molecule type" value="Genomic_DNA"/>
</dbReference>
<keyword evidence="4" id="KW-0540">Nuclease</keyword>
<evidence type="ECO:0000256" key="7">
    <source>
        <dbReference type="ARBA" id="ARBA00022918"/>
    </source>
</evidence>
<dbReference type="Pfam" id="PF00098">
    <property type="entry name" value="zf-CCHC"/>
    <property type="match status" value="1"/>
</dbReference>
<evidence type="ECO:0000256" key="5">
    <source>
        <dbReference type="ARBA" id="ARBA00022759"/>
    </source>
</evidence>
<dbReference type="InterPro" id="IPR036397">
    <property type="entry name" value="RNaseH_sf"/>
</dbReference>
<feature type="region of interest" description="Disordered" evidence="9">
    <location>
        <begin position="1351"/>
        <end position="1390"/>
    </location>
</feature>
<evidence type="ECO:0000313" key="13">
    <source>
        <dbReference type="Proteomes" id="UP001151760"/>
    </source>
</evidence>
<dbReference type="CDD" id="cd01647">
    <property type="entry name" value="RT_LTR"/>
    <property type="match status" value="1"/>
</dbReference>
<dbReference type="InterPro" id="IPR001584">
    <property type="entry name" value="Integrase_cat-core"/>
</dbReference>
<dbReference type="InterPro" id="IPR005162">
    <property type="entry name" value="Retrotrans_gag_dom"/>
</dbReference>
<dbReference type="Pfam" id="PF00078">
    <property type="entry name" value="RVT_1"/>
    <property type="match status" value="1"/>
</dbReference>
<dbReference type="SUPFAM" id="SSF56672">
    <property type="entry name" value="DNA/RNA polymerases"/>
    <property type="match status" value="1"/>
</dbReference>
<dbReference type="InterPro" id="IPR041373">
    <property type="entry name" value="RT_RNaseH"/>
</dbReference>
<dbReference type="Pfam" id="PF24626">
    <property type="entry name" value="SH3_Tf2-1"/>
    <property type="match status" value="1"/>
</dbReference>
<feature type="compositionally biased region" description="Basic residues" evidence="9">
    <location>
        <begin position="77"/>
        <end position="93"/>
    </location>
</feature>
<reference evidence="12" key="1">
    <citation type="journal article" date="2022" name="Int. J. Mol. Sci.">
        <title>Draft Genome of Tanacetum Coccineum: Genomic Comparison of Closely Related Tanacetum-Family Plants.</title>
        <authorList>
            <person name="Yamashiro T."/>
            <person name="Shiraishi A."/>
            <person name="Nakayama K."/>
            <person name="Satake H."/>
        </authorList>
    </citation>
    <scope>NUCLEOTIDE SEQUENCE</scope>
</reference>
<dbReference type="Gene3D" id="4.10.60.10">
    <property type="entry name" value="Zinc finger, CCHC-type"/>
    <property type="match status" value="1"/>
</dbReference>
<reference evidence="12" key="2">
    <citation type="submission" date="2022-01" db="EMBL/GenBank/DDBJ databases">
        <authorList>
            <person name="Yamashiro T."/>
            <person name="Shiraishi A."/>
            <person name="Satake H."/>
            <person name="Nakayama K."/>
        </authorList>
    </citation>
    <scope>NUCLEOTIDE SEQUENCE</scope>
</reference>
<sequence>MSGNEDHHRQGRRFAARGNRHDERDPRDVEIERLRQRVRELEINPFDRYERQYEDTSTDSTVEEYENEGSEFENIFHQRHPRQRAPLQRHRRPSPAPPKTDLIRSLGIRTEIPEFEGRLCPDDFLDWLRTVDRIFDLRDTPDHIKVKLVAIRLKKSASLWWDHVQNQRYRKGKHRVESWDKMKRLMEKKFLPVTHKQDSYLEFHNLKQQTLTVEEFISEFERVRMRCGVEENEEQTIARFLGGLRTDISDVVYLQQYYSFHDVCRLALKVEKQLLAKQKTTTRFGSSSRAPQSATGPVRVGPIKAEPPALIGVSPTPTTSSLRCFKCQGIGHLKRDCPNKQVLTLIDEVDPLYDTEDEAETEVVYPDRGELLVTRRLLNTAVLDQDDDTTWLRTNIFRTQCTAKGKVCTVIIDGGSCENMVSTTMVEKLGLPIQNHPDPYQLTWLKKGNLVKVTHRCLVHFSIGNKYTDELWCEVIPMDACHILLGRPWLYDRRVKHDGYRNTYTFKKDGVNITLAPLNPKDAPPDRVLISKTDFVGLVKVSPPSVVFGLLMIEENPVTAAAPLSMVPLLNEFKDVFPEEIPAGLPVIREIQHCIDFLPGASIPNKPAYRMNPKEFAELHRQVTELLEKGLIRESMSPCAVPALLVPKPGGTFRMCIDSRAVNKITIKYRFPIPRFDDLLDHLHGASVFSKIDLRSGYHQIRMRPGDEWKTAFKTRDGLYEWMVMPFGLSNAPRTGIRMDTTKISAITTWPTPTSLHEVRSFHGLASFYRRFIRGFSMIVAPITECLKSSKFVWNTAAQSAFERLKHAVTEAPVLALPNFEHVFEVECDASGLGIGGVLSQLKRPIAFFSEKLNDTRRRYSTYDKEFYAIVRSLEYWRHYLLPAEFILYSDHEALKFIQGQAKLKPRHAKWVETLQDFSFVIRHKAGSANSVADALSRRPALLSSTSFQVSGFAPFAHLYQDDPDFKELWDKCHGGIFRDFVRRDGFLFKGHRLCVPVSSSREAIILECHQGALAGHFGRAKTAALVGDRFFWPKLARDVQKVINRCRVCHIAKTQHTNQGLYTPLPTPEGPWEDVSIDFVLGLPLTQRKKDSIMVVVDRFSKMAHFIPCSKTFDASQVARLYFAEIVRLHGVPRSITSDRDVKFVSHFWRTLWKRLGAKLNFSSSHHPQTDGQTEVTNRSLGSLLRCLVGDKPKQWDVALPQAEFAYNRSNHSSTGRSPFFVVYGRNPFTPLDLAPMVDDGSVSAEGDERARQIKELHAQVREQIIKHNLQYQTRANKHRKQVLFEEGDLVWIHLRHARFPQGRFGKLNPRADGPFRILKKINDNAYKVELPGHYGVSSTFNVADLSPYTPDADFDDDSGSSHFLEGEDDTDQGGSPLSPTQAEPTESG</sequence>
<comment type="caution">
    <text evidence="12">The sequence shown here is derived from an EMBL/GenBank/DDBJ whole genome shotgun (WGS) entry which is preliminary data.</text>
</comment>
<feature type="compositionally biased region" description="Polar residues" evidence="9">
    <location>
        <begin position="1374"/>
        <end position="1390"/>
    </location>
</feature>
<keyword evidence="5" id="KW-0255">Endonuclease</keyword>
<accession>A0ABQ4YP79</accession>
<evidence type="ECO:0000256" key="6">
    <source>
        <dbReference type="ARBA" id="ARBA00022801"/>
    </source>
</evidence>
<feature type="domain" description="CCHC-type" evidence="10">
    <location>
        <begin position="323"/>
        <end position="339"/>
    </location>
</feature>
<dbReference type="InterPro" id="IPR043128">
    <property type="entry name" value="Rev_trsase/Diguanyl_cyclase"/>
</dbReference>
<dbReference type="Gene3D" id="3.30.420.10">
    <property type="entry name" value="Ribonuclease H-like superfamily/Ribonuclease H"/>
    <property type="match status" value="1"/>
</dbReference>
<evidence type="ECO:0000256" key="8">
    <source>
        <dbReference type="PROSITE-ProRule" id="PRU00047"/>
    </source>
</evidence>
<feature type="region of interest" description="Disordered" evidence="9">
    <location>
        <begin position="281"/>
        <end position="301"/>
    </location>
</feature>
<dbReference type="InterPro" id="IPR041588">
    <property type="entry name" value="Integrase_H2C2"/>
</dbReference>
<dbReference type="InterPro" id="IPR000477">
    <property type="entry name" value="RT_dom"/>
</dbReference>
<feature type="region of interest" description="Disordered" evidence="9">
    <location>
        <begin position="75"/>
        <end position="101"/>
    </location>
</feature>
<dbReference type="Pfam" id="PF03732">
    <property type="entry name" value="Retrotrans_gag"/>
    <property type="match status" value="1"/>
</dbReference>
<keyword evidence="8" id="KW-0479">Metal-binding</keyword>
<dbReference type="PANTHER" id="PTHR35046">
    <property type="entry name" value="ZINC KNUCKLE (CCHC-TYPE) FAMILY PROTEIN"/>
    <property type="match status" value="1"/>
</dbReference>
<evidence type="ECO:0000256" key="2">
    <source>
        <dbReference type="ARBA" id="ARBA00022679"/>
    </source>
</evidence>
<keyword evidence="3" id="KW-0548">Nucleotidyltransferase</keyword>
<dbReference type="CDD" id="cd09274">
    <property type="entry name" value="RNase_HI_RT_Ty3"/>
    <property type="match status" value="1"/>
</dbReference>
<dbReference type="Gene3D" id="1.10.340.70">
    <property type="match status" value="1"/>
</dbReference>
<evidence type="ECO:0000256" key="4">
    <source>
        <dbReference type="ARBA" id="ARBA00022722"/>
    </source>
</evidence>
<keyword evidence="8" id="KW-0862">Zinc</keyword>
<evidence type="ECO:0000256" key="3">
    <source>
        <dbReference type="ARBA" id="ARBA00022695"/>
    </source>
</evidence>
<dbReference type="Gene3D" id="3.10.10.10">
    <property type="entry name" value="HIV Type 1 Reverse Transcriptase, subunit A, domain 1"/>
    <property type="match status" value="1"/>
</dbReference>
<dbReference type="SUPFAM" id="SSF53098">
    <property type="entry name" value="Ribonuclease H-like"/>
    <property type="match status" value="1"/>
</dbReference>
<name>A0ABQ4YP79_9ASTR</name>
<dbReference type="Pfam" id="PF17917">
    <property type="entry name" value="RT_RNaseH"/>
    <property type="match status" value="1"/>
</dbReference>
<keyword evidence="6" id="KW-0378">Hydrolase</keyword>
<evidence type="ECO:0000313" key="12">
    <source>
        <dbReference type="EMBL" id="GJS79500.1"/>
    </source>
</evidence>
<evidence type="ECO:0000259" key="10">
    <source>
        <dbReference type="PROSITE" id="PS50158"/>
    </source>
</evidence>
<dbReference type="Gene3D" id="2.40.70.10">
    <property type="entry name" value="Acid Proteases"/>
    <property type="match status" value="1"/>
</dbReference>
<proteinExistence type="predicted"/>